<dbReference type="Pfam" id="PF13489">
    <property type="entry name" value="Methyltransf_23"/>
    <property type="match status" value="1"/>
</dbReference>
<dbReference type="InterPro" id="IPR038576">
    <property type="entry name" value="Methyltransf_Zn-bd_dom_put_sf"/>
</dbReference>
<dbReference type="EMBL" id="CAFBPO010000008">
    <property type="protein sequence ID" value="CAB5021115.1"/>
    <property type="molecule type" value="Genomic_DNA"/>
</dbReference>
<dbReference type="Gene3D" id="6.20.50.110">
    <property type="entry name" value="Methyltransferase, zinc-binding domain"/>
    <property type="match status" value="1"/>
</dbReference>
<proteinExistence type="predicted"/>
<dbReference type="PANTHER" id="PTHR43861:SF5">
    <property type="entry name" value="BLL5978 PROTEIN"/>
    <property type="match status" value="1"/>
</dbReference>
<protein>
    <submittedName>
        <fullName evidence="3">Unannotated protein</fullName>
    </submittedName>
</protein>
<reference evidence="3" key="1">
    <citation type="submission" date="2020-05" db="EMBL/GenBank/DDBJ databases">
        <authorList>
            <person name="Chiriac C."/>
            <person name="Salcher M."/>
            <person name="Ghai R."/>
            <person name="Kavagutti S V."/>
        </authorList>
    </citation>
    <scope>NUCLEOTIDE SEQUENCE</scope>
</reference>
<dbReference type="Gene3D" id="3.40.50.150">
    <property type="entry name" value="Vaccinia Virus protein VP39"/>
    <property type="match status" value="1"/>
</dbReference>
<dbReference type="AlphaFoldDB" id="A0A6J7V5X9"/>
<organism evidence="3">
    <name type="scientific">freshwater metagenome</name>
    <dbReference type="NCBI Taxonomy" id="449393"/>
    <lineage>
        <taxon>unclassified sequences</taxon>
        <taxon>metagenomes</taxon>
        <taxon>ecological metagenomes</taxon>
    </lineage>
</organism>
<dbReference type="InterPro" id="IPR029063">
    <property type="entry name" value="SAM-dependent_MTases_sf"/>
</dbReference>
<evidence type="ECO:0000259" key="1">
    <source>
        <dbReference type="Pfam" id="PF08484"/>
    </source>
</evidence>
<gene>
    <name evidence="2" type="ORF">UFOPK4120_00857</name>
    <name evidence="3" type="ORF">UFOPK4404_00878</name>
</gene>
<evidence type="ECO:0000313" key="2">
    <source>
        <dbReference type="EMBL" id="CAB5021115.1"/>
    </source>
</evidence>
<dbReference type="CDD" id="cd02440">
    <property type="entry name" value="AdoMet_MTases"/>
    <property type="match status" value="1"/>
</dbReference>
<dbReference type="Gene3D" id="3.40.50.720">
    <property type="entry name" value="NAD(P)-binding Rossmann-like Domain"/>
    <property type="match status" value="1"/>
</dbReference>
<dbReference type="PANTHER" id="PTHR43861">
    <property type="entry name" value="TRANS-ACONITATE 2-METHYLTRANSFERASE-RELATED"/>
    <property type="match status" value="1"/>
</dbReference>
<dbReference type="EMBL" id="CAFBQY010000008">
    <property type="protein sequence ID" value="CAB5073501.1"/>
    <property type="molecule type" value="Genomic_DNA"/>
</dbReference>
<dbReference type="SUPFAM" id="SSF53335">
    <property type="entry name" value="S-adenosyl-L-methionine-dependent methyltransferases"/>
    <property type="match status" value="1"/>
</dbReference>
<evidence type="ECO:0000313" key="3">
    <source>
        <dbReference type="EMBL" id="CAB5073501.1"/>
    </source>
</evidence>
<name>A0A6J7V5X9_9ZZZZ</name>
<feature type="domain" description="C-methyltransferase" evidence="1">
    <location>
        <begin position="253"/>
        <end position="404"/>
    </location>
</feature>
<dbReference type="InterPro" id="IPR013691">
    <property type="entry name" value="MeTrfase_14"/>
</dbReference>
<accession>A0A6J7V5X9</accession>
<sequence length="416" mass="46980">MVNKKSKLLEYSEIVRCGACHSNSLTVIHDFGEVPLAGYFPKPDEVLIPLLPMKLLQCLNCTLHQISPDISDRYLFEDYRYVSSIGMQSHFDELASWFKLSQEPRPDSRIVEFGCNDGPLLSSLTKLGFNPVGIDPASNIVQIARGKGLNVVNDFFGLDALERYPELQNVDFIFSSNSFAHITDIFEIADAVSRALAPNGRFIVEVQSLVELLRTSAFDFIYHEHKYYYTIESISNLLEQFGLTLIHCSIITTHGGSYRLVFEKALTQINSVILEKMRSDEQHFLASNGIGHAIEKYLNELEKMDAYLGEVYRQGKRIIAFGASGRANMLLGNLPVARKILKFVIDESPERISRMMAQNGLPVVGFNGIDPKEYDVVVVLAWNYVREIIAKWNNSESLFVVPLPTFKVIQDQSHTN</sequence>
<dbReference type="Pfam" id="PF08484">
    <property type="entry name" value="Methyltransf_14"/>
    <property type="match status" value="1"/>
</dbReference>